<accession>A0AAV7YS43</accession>
<comment type="caution">
    <text evidence="11">The sequence shown here is derived from an EMBL/GenBank/DDBJ whole genome shotgun (WGS) entry which is preliminary data.</text>
</comment>
<keyword evidence="3" id="KW-1003">Cell membrane</keyword>
<dbReference type="SUPFAM" id="SSF52540">
    <property type="entry name" value="P-loop containing nucleoside triphosphate hydrolases"/>
    <property type="match status" value="1"/>
</dbReference>
<dbReference type="InterPro" id="IPR015919">
    <property type="entry name" value="Cadherin-like_sf"/>
</dbReference>
<evidence type="ECO:0000313" key="11">
    <source>
        <dbReference type="EMBL" id="KAJ3430518.1"/>
    </source>
</evidence>
<organism evidence="11 12">
    <name type="scientific">Anaeramoeba flamelloides</name>
    <dbReference type="NCBI Taxonomy" id="1746091"/>
    <lineage>
        <taxon>Eukaryota</taxon>
        <taxon>Metamonada</taxon>
        <taxon>Anaeramoebidae</taxon>
        <taxon>Anaeramoeba</taxon>
    </lineage>
</organism>
<name>A0AAV7YS43_9EUKA</name>
<evidence type="ECO:0000256" key="1">
    <source>
        <dbReference type="ARBA" id="ARBA00004193"/>
    </source>
</evidence>
<dbReference type="PANTHER" id="PTHR24070">
    <property type="entry name" value="RAS, DI-RAS, AND RHEB FAMILY MEMBERS OF SMALL GTPASE SUPERFAMILY"/>
    <property type="match status" value="1"/>
</dbReference>
<evidence type="ECO:0000259" key="10">
    <source>
        <dbReference type="SMART" id="SM00736"/>
    </source>
</evidence>
<dbReference type="FunFam" id="3.40.50.300:FF:000080">
    <property type="entry name" value="Ras-like GTPase Ras1"/>
    <property type="match status" value="1"/>
</dbReference>
<reference evidence="11" key="1">
    <citation type="submission" date="2022-08" db="EMBL/GenBank/DDBJ databases">
        <title>Novel sulphate-reducing endosymbionts in the free-living metamonad Anaeramoeba.</title>
        <authorList>
            <person name="Jerlstrom-Hultqvist J."/>
            <person name="Cepicka I."/>
            <person name="Gallot-Lavallee L."/>
            <person name="Salas-Leiva D."/>
            <person name="Curtis B.A."/>
            <person name="Zahonova K."/>
            <person name="Pipaliya S."/>
            <person name="Dacks J."/>
            <person name="Roger A.J."/>
        </authorList>
    </citation>
    <scope>NUCLEOTIDE SEQUENCE</scope>
    <source>
        <strain evidence="11">Busselton2</strain>
    </source>
</reference>
<dbReference type="SMART" id="SM00176">
    <property type="entry name" value="RAN"/>
    <property type="match status" value="1"/>
</dbReference>
<dbReference type="GO" id="GO:0005525">
    <property type="term" value="F:GTP binding"/>
    <property type="evidence" value="ECO:0007669"/>
    <property type="project" value="UniProtKB-KW"/>
</dbReference>
<dbReference type="SUPFAM" id="SSF49313">
    <property type="entry name" value="Cadherin-like"/>
    <property type="match status" value="1"/>
</dbReference>
<dbReference type="SMART" id="SM00175">
    <property type="entry name" value="RAB"/>
    <property type="match status" value="1"/>
</dbReference>
<evidence type="ECO:0000313" key="12">
    <source>
        <dbReference type="Proteomes" id="UP001146793"/>
    </source>
</evidence>
<gene>
    <name evidence="11" type="ORF">M0812_23526</name>
</gene>
<feature type="domain" description="Dystroglycan-type cadherin-like" evidence="10">
    <location>
        <begin position="577"/>
        <end position="681"/>
    </location>
</feature>
<evidence type="ECO:0000256" key="4">
    <source>
        <dbReference type="ARBA" id="ARBA00022481"/>
    </source>
</evidence>
<keyword evidence="6" id="KW-0342">GTP-binding</keyword>
<evidence type="ECO:0000256" key="7">
    <source>
        <dbReference type="ARBA" id="ARBA00023136"/>
    </source>
</evidence>
<dbReference type="GO" id="GO:0007165">
    <property type="term" value="P:signal transduction"/>
    <property type="evidence" value="ECO:0007669"/>
    <property type="project" value="InterPro"/>
</dbReference>
<dbReference type="NCBIfam" id="TIGR00231">
    <property type="entry name" value="small_GTP"/>
    <property type="match status" value="1"/>
</dbReference>
<dbReference type="GO" id="GO:0005509">
    <property type="term" value="F:calcium ion binding"/>
    <property type="evidence" value="ECO:0007669"/>
    <property type="project" value="InterPro"/>
</dbReference>
<sequence length="701" mass="78046">MTEYKIVVVGGGGVGKSALTIQLVQNHFVDVYDPTIEDSYRRQVVIDEETCLLDILDTAGQEEYSAMRDSYMREGEGFLVVYAINSRNSFDEVSSFREQITQAKDSDEVPMMIVGNKNDLENERQVSQGEGTDLAKSFNSPFIETSAKTRTNVEEAFFGLVREIRKVKFGSNNDNDKKSQKKKKKPYQKFDVYITAEDYLVYLQNGIRVFTYLSDDHLYVQALDSEGLIGEPVDYTPDIERMNLLQEPVIEWVGDYYFFITYLLLKLDGELVDGVAGQFFEVKEDANIEMIGGRLEISKAWKDGETPLSKTWNMQSWCKNQHYLFVSFTSDTIDKVAVQMVDLSESRDAPELKGDFFEVVHSDTYTQTNYAGISCDGENSKVVVAAECYLASNGRIETCGFLYDVAGFDGSLTLIGEEFLIFNGSDETDIQESSVLHIGNQIYAVVFDSNHQDDTASIYVQALDCSADDASCSLYGGLMLVNPTASKNAAHLESLYCLGRSTFAVAFLETDTVESHKVKITPTLGRDSTVGTSYYRIYQVDAENENLEALTDAIEVNTDRSMPNVVRLGHLLENSKPNLEAIANVEEVVGTELDITFVDKFTASQGGTLSYEVSQGDISNLPDWIEYIEADLKFTGTIPDEPGEYTIKIVATEDPSTACADKNPTSEGAFTITVTEDDETSGSYLLEFCSLLMSLVLLIAF</sequence>
<proteinExistence type="inferred from homology"/>
<evidence type="ECO:0000256" key="8">
    <source>
        <dbReference type="ARBA" id="ARBA00023288"/>
    </source>
</evidence>
<dbReference type="PROSITE" id="PS51419">
    <property type="entry name" value="RAB"/>
    <property type="match status" value="1"/>
</dbReference>
<dbReference type="SMART" id="SM00173">
    <property type="entry name" value="RAS"/>
    <property type="match status" value="1"/>
</dbReference>
<keyword evidence="8" id="KW-0449">Lipoprotein</keyword>
<dbReference type="PRINTS" id="PR00449">
    <property type="entry name" value="RASTRNSFRMNG"/>
</dbReference>
<keyword evidence="5" id="KW-0547">Nucleotide-binding</keyword>
<dbReference type="InterPro" id="IPR006644">
    <property type="entry name" value="Cadg"/>
</dbReference>
<dbReference type="PROSITE" id="PS51421">
    <property type="entry name" value="RAS"/>
    <property type="match status" value="1"/>
</dbReference>
<dbReference type="AlphaFoldDB" id="A0AAV7YS43"/>
<dbReference type="InterPro" id="IPR001806">
    <property type="entry name" value="Small_GTPase"/>
</dbReference>
<evidence type="ECO:0000256" key="9">
    <source>
        <dbReference type="ARBA" id="ARBA00023289"/>
    </source>
</evidence>
<dbReference type="Pfam" id="PF00071">
    <property type="entry name" value="Ras"/>
    <property type="match status" value="1"/>
</dbReference>
<dbReference type="SMART" id="SM00174">
    <property type="entry name" value="RHO"/>
    <property type="match status" value="1"/>
</dbReference>
<evidence type="ECO:0000256" key="6">
    <source>
        <dbReference type="ARBA" id="ARBA00023134"/>
    </source>
</evidence>
<comment type="subcellular location">
    <subcellularLocation>
        <location evidence="1">Cell membrane</location>
        <topology evidence="1">Lipid-anchor</topology>
    </subcellularLocation>
</comment>
<dbReference type="GO" id="GO:0003924">
    <property type="term" value="F:GTPase activity"/>
    <property type="evidence" value="ECO:0007669"/>
    <property type="project" value="InterPro"/>
</dbReference>
<evidence type="ECO:0000256" key="3">
    <source>
        <dbReference type="ARBA" id="ARBA00022475"/>
    </source>
</evidence>
<dbReference type="SMART" id="SM00736">
    <property type="entry name" value="CADG"/>
    <property type="match status" value="1"/>
</dbReference>
<dbReference type="Gene3D" id="2.60.40.10">
    <property type="entry name" value="Immunoglobulins"/>
    <property type="match status" value="1"/>
</dbReference>
<dbReference type="InterPro" id="IPR005225">
    <property type="entry name" value="Small_GTP-bd"/>
</dbReference>
<dbReference type="Proteomes" id="UP001146793">
    <property type="component" value="Unassembled WGS sequence"/>
</dbReference>
<dbReference type="InterPro" id="IPR013783">
    <property type="entry name" value="Ig-like_fold"/>
</dbReference>
<dbReference type="GO" id="GO:0005886">
    <property type="term" value="C:plasma membrane"/>
    <property type="evidence" value="ECO:0007669"/>
    <property type="project" value="UniProtKB-SubCell"/>
</dbReference>
<evidence type="ECO:0000256" key="5">
    <source>
        <dbReference type="ARBA" id="ARBA00022741"/>
    </source>
</evidence>
<comment type="similarity">
    <text evidence="2">Belongs to the small GTPase superfamily. Ras family.</text>
</comment>
<evidence type="ECO:0000256" key="2">
    <source>
        <dbReference type="ARBA" id="ARBA00008344"/>
    </source>
</evidence>
<protein>
    <submittedName>
        <fullName evidence="11">Ras-like protein rasd</fullName>
    </submittedName>
</protein>
<keyword evidence="4" id="KW-0488">Methylation</keyword>
<keyword evidence="7" id="KW-0472">Membrane</keyword>
<dbReference type="Gene3D" id="3.40.50.300">
    <property type="entry name" value="P-loop containing nucleotide triphosphate hydrolases"/>
    <property type="match status" value="1"/>
</dbReference>
<keyword evidence="9" id="KW-0636">Prenylation</keyword>
<dbReference type="PROSITE" id="PS51420">
    <property type="entry name" value="RHO"/>
    <property type="match status" value="1"/>
</dbReference>
<dbReference type="InterPro" id="IPR020849">
    <property type="entry name" value="Small_GTPase_Ras-type"/>
</dbReference>
<dbReference type="InterPro" id="IPR027417">
    <property type="entry name" value="P-loop_NTPase"/>
</dbReference>
<dbReference type="EMBL" id="JANTQA010000051">
    <property type="protein sequence ID" value="KAJ3430518.1"/>
    <property type="molecule type" value="Genomic_DNA"/>
</dbReference>
<dbReference type="Pfam" id="PF05345">
    <property type="entry name" value="He_PIG"/>
    <property type="match status" value="1"/>
</dbReference>